<evidence type="ECO:0000313" key="4">
    <source>
        <dbReference type="Proteomes" id="UP001210211"/>
    </source>
</evidence>
<feature type="coiled-coil region" evidence="1">
    <location>
        <begin position="161"/>
        <end position="188"/>
    </location>
</feature>
<reference evidence="3 4" key="1">
    <citation type="journal article" date="2022" name="Cell">
        <title>Repeat-based holocentromeres influence genome architecture and karyotype evolution.</title>
        <authorList>
            <person name="Hofstatter P.G."/>
            <person name="Thangavel G."/>
            <person name="Lux T."/>
            <person name="Neumann P."/>
            <person name="Vondrak T."/>
            <person name="Novak P."/>
            <person name="Zhang M."/>
            <person name="Costa L."/>
            <person name="Castellani M."/>
            <person name="Scott A."/>
            <person name="Toegelov H."/>
            <person name="Fuchs J."/>
            <person name="Mata-Sucre Y."/>
            <person name="Dias Y."/>
            <person name="Vanzela A.L.L."/>
            <person name="Huettel B."/>
            <person name="Almeida C.C.S."/>
            <person name="Simkova H."/>
            <person name="Souza G."/>
            <person name="Pedrosa-Harand A."/>
            <person name="Macas J."/>
            <person name="Mayer K.F.X."/>
            <person name="Houben A."/>
            <person name="Marques A."/>
        </authorList>
    </citation>
    <scope>NUCLEOTIDE SEQUENCE [LARGE SCALE GENOMIC DNA]</scope>
    <source>
        <strain evidence="3">RhyTen1mFocal</strain>
    </source>
</reference>
<evidence type="ECO:0000256" key="1">
    <source>
        <dbReference type="SAM" id="Coils"/>
    </source>
</evidence>
<accession>A0AAD6A233</accession>
<dbReference type="Proteomes" id="UP001210211">
    <property type="component" value="Unassembled WGS sequence"/>
</dbReference>
<feature type="region of interest" description="Disordered" evidence="2">
    <location>
        <begin position="103"/>
        <end position="131"/>
    </location>
</feature>
<organism evidence="3 4">
    <name type="scientific">Rhynchospora tenuis</name>
    <dbReference type="NCBI Taxonomy" id="198213"/>
    <lineage>
        <taxon>Eukaryota</taxon>
        <taxon>Viridiplantae</taxon>
        <taxon>Streptophyta</taxon>
        <taxon>Embryophyta</taxon>
        <taxon>Tracheophyta</taxon>
        <taxon>Spermatophyta</taxon>
        <taxon>Magnoliopsida</taxon>
        <taxon>Liliopsida</taxon>
        <taxon>Poales</taxon>
        <taxon>Cyperaceae</taxon>
        <taxon>Cyperoideae</taxon>
        <taxon>Rhynchosporeae</taxon>
        <taxon>Rhynchospora</taxon>
    </lineage>
</organism>
<feature type="compositionally biased region" description="Basic and acidic residues" evidence="2">
    <location>
        <begin position="103"/>
        <end position="121"/>
    </location>
</feature>
<dbReference type="EMBL" id="JAMRDG010000001">
    <property type="protein sequence ID" value="KAJ3708053.1"/>
    <property type="molecule type" value="Genomic_DNA"/>
</dbReference>
<keyword evidence="4" id="KW-1185">Reference proteome</keyword>
<name>A0AAD6A233_9POAL</name>
<gene>
    <name evidence="3" type="ORF">LUZ61_011758</name>
</gene>
<dbReference type="PANTHER" id="PTHR33476:SF22">
    <property type="entry name" value="PROTEIN POLAR LOCALIZATION DURING ASYMMETRIC DIVISION AND REDISTRIBUTION"/>
    <property type="match status" value="1"/>
</dbReference>
<dbReference type="AlphaFoldDB" id="A0AAD6A233"/>
<feature type="compositionally biased region" description="Polar residues" evidence="2">
    <location>
        <begin position="122"/>
        <end position="131"/>
    </location>
</feature>
<dbReference type="InterPro" id="IPR040348">
    <property type="entry name" value="POLAR-like"/>
</dbReference>
<dbReference type="PANTHER" id="PTHR33476">
    <property type="entry name" value="EMB|CAB62613.1"/>
    <property type="match status" value="1"/>
</dbReference>
<sequence length="342" mass="40486">MELQFLKEKNIRLLQVTSYNTSAQALRHTQIMAFVERTREREQEMIYDEPKRLSDFLRENDEDFLLEINSKSEFNSTPAKSVSGLNQLSKFLWFRRRKARKEEEKKQEKERKKEEVKKENSVRNCSEELSNSSVTKSTNTLLPLGMGIGLFLLLSKSTSEYNKMTDLHKQMKALLEEIKKEFENKSRACSLCSTSSDLSSDLYKICDEENKGKNEDSRCVRMDHMEAELAIELDRMRFSEDSSSLMKEEQRDQIPGKWIDFCENLSSNFEQFDETWEDDCSQNCGVSPYELERKLHELLHQRQQERIEELEYQLHSLERKLFERETEINRWKGIAATSSKFE</sequence>
<protein>
    <submittedName>
        <fullName evidence="3">Uncharacterized protein</fullName>
    </submittedName>
</protein>
<evidence type="ECO:0000256" key="2">
    <source>
        <dbReference type="SAM" id="MobiDB-lite"/>
    </source>
</evidence>
<feature type="coiled-coil region" evidence="1">
    <location>
        <begin position="293"/>
        <end position="327"/>
    </location>
</feature>
<dbReference type="GO" id="GO:0008356">
    <property type="term" value="P:asymmetric cell division"/>
    <property type="evidence" value="ECO:0007669"/>
    <property type="project" value="InterPro"/>
</dbReference>
<evidence type="ECO:0000313" key="3">
    <source>
        <dbReference type="EMBL" id="KAJ3708053.1"/>
    </source>
</evidence>
<comment type="caution">
    <text evidence="3">The sequence shown here is derived from an EMBL/GenBank/DDBJ whole genome shotgun (WGS) entry which is preliminary data.</text>
</comment>
<proteinExistence type="predicted"/>
<keyword evidence="1" id="KW-0175">Coiled coil</keyword>